<accession>K0II15</accession>
<dbReference type="KEGG" id="nga:Ngar_c06690"/>
<dbReference type="EMBL" id="CP002408">
    <property type="protein sequence ID" value="AFU57612.1"/>
    <property type="molecule type" value="Genomic_DNA"/>
</dbReference>
<keyword evidence="1" id="KW-1133">Transmembrane helix</keyword>
<organism evidence="2 3">
    <name type="scientific">Nitrososphaera gargensis (strain Ga9.2)</name>
    <dbReference type="NCBI Taxonomy" id="1237085"/>
    <lineage>
        <taxon>Archaea</taxon>
        <taxon>Nitrososphaerota</taxon>
        <taxon>Nitrososphaeria</taxon>
        <taxon>Nitrososphaerales</taxon>
        <taxon>Nitrososphaeraceae</taxon>
        <taxon>Nitrososphaera</taxon>
    </lineage>
</organism>
<dbReference type="BioCyc" id="CNIT1237085:G1324-667-MONOMER"/>
<dbReference type="InParanoid" id="K0II15"/>
<feature type="transmembrane region" description="Helical" evidence="1">
    <location>
        <begin position="21"/>
        <end position="42"/>
    </location>
</feature>
<evidence type="ECO:0000313" key="2">
    <source>
        <dbReference type="EMBL" id="AFU57612.1"/>
    </source>
</evidence>
<sequence>MQVTVLIQMINNEKIRKFRKGIMIAFAVIALIVGIMLILNSFNDVFGRLRKLASTGYF</sequence>
<keyword evidence="1" id="KW-0812">Transmembrane</keyword>
<reference evidence="2 3" key="1">
    <citation type="journal article" date="2012" name="Environ. Microbiol.">
        <title>The genome of the ammonia-oxidizing Candidatus Nitrososphaera gargensis: insights into metabolic versatility and environmental adaptations.</title>
        <authorList>
            <person name="Spang A."/>
            <person name="Poehlein A."/>
            <person name="Offre P."/>
            <person name="Zumbragel S."/>
            <person name="Haider S."/>
            <person name="Rychlik N."/>
            <person name="Nowka B."/>
            <person name="Schmeisser C."/>
            <person name="Lebedeva E.V."/>
            <person name="Rattei T."/>
            <person name="Bohm C."/>
            <person name="Schmid M."/>
            <person name="Galushko A."/>
            <person name="Hatzenpichler R."/>
            <person name="Weinmaier T."/>
            <person name="Daniel R."/>
            <person name="Schleper C."/>
            <person name="Spieck E."/>
            <person name="Streit W."/>
            <person name="Wagner M."/>
        </authorList>
    </citation>
    <scope>NUCLEOTIDE SEQUENCE [LARGE SCALE GENOMIC DNA]</scope>
    <source>
        <strain evidence="3">Ga9.2</strain>
    </source>
</reference>
<dbReference type="AlphaFoldDB" id="K0II15"/>
<keyword evidence="3" id="KW-1185">Reference proteome</keyword>
<name>K0II15_NITGG</name>
<dbReference type="HOGENOM" id="CLU_2968566_0_0_2"/>
<evidence type="ECO:0000313" key="3">
    <source>
        <dbReference type="Proteomes" id="UP000008037"/>
    </source>
</evidence>
<proteinExistence type="predicted"/>
<dbReference type="STRING" id="1237085.Ngar_c06690"/>
<keyword evidence="1" id="KW-0472">Membrane</keyword>
<protein>
    <submittedName>
        <fullName evidence="2">Uncharacterized protein</fullName>
    </submittedName>
</protein>
<dbReference type="Proteomes" id="UP000008037">
    <property type="component" value="Chromosome"/>
</dbReference>
<evidence type="ECO:0000256" key="1">
    <source>
        <dbReference type="SAM" id="Phobius"/>
    </source>
</evidence>
<gene>
    <name evidence="2" type="ordered locus">Ngar_c06690</name>
</gene>